<feature type="domain" description="RST" evidence="7">
    <location>
        <begin position="248"/>
        <end position="319"/>
    </location>
</feature>
<dbReference type="PROSITE" id="PS51059">
    <property type="entry name" value="PARP_CATALYTIC"/>
    <property type="match status" value="1"/>
</dbReference>
<proteinExistence type="predicted"/>
<dbReference type="OrthoDB" id="6133115at2759"/>
<gene>
    <name evidence="8" type="ORF">HHK36_029623</name>
</gene>
<keyword evidence="2" id="KW-0217">Developmental protein</keyword>
<keyword evidence="4" id="KW-0539">Nucleus</keyword>
<dbReference type="AlphaFoldDB" id="A0A834YC04"/>
<dbReference type="PANTHER" id="PTHR32263:SF12">
    <property type="entry name" value="INACTIVE POLY [ADP-RIBOSE] POLYMERASE SRO4-RELATED"/>
    <property type="match status" value="1"/>
</dbReference>
<sequence length="323" mass="35984">MEHTDIGESVSETTHDQESLVSDCESGTSSVNPEQFGLFSGNGTRRVEEGSSEYNIIKKKIVSGVESLGEHTTVVAIHRNSYSSVMGQARLQSFRIFSEAVTTKCNGNANIKDAWYGDSEDGILKIVSHGFGQCGKPQSSELYGLGIYLSPMDSCIDSMKSSIVDKNGLSHLLLCRVILGNMEVIHPGSEQFQPSSELFDSGVDNLLAPRKYIIWTTHMNTHILPEYIISFMTHPCLKGFKRIKEPVFKPTSPWMPFPDLISVLSRVLPPGTIGLISKYHSDYLERKITRQYLIQRVRQIAGDKLLISVIKSFRGKVRLIVVK</sequence>
<accession>A0A834YC04</accession>
<comment type="subcellular location">
    <subcellularLocation>
        <location evidence="1">Nucleus</location>
    </subcellularLocation>
</comment>
<evidence type="ECO:0000256" key="1">
    <source>
        <dbReference type="ARBA" id="ARBA00004123"/>
    </source>
</evidence>
<dbReference type="Proteomes" id="UP000655225">
    <property type="component" value="Unassembled WGS sequence"/>
</dbReference>
<dbReference type="GO" id="GO:0003950">
    <property type="term" value="F:NAD+ poly-ADP-ribosyltransferase activity"/>
    <property type="evidence" value="ECO:0007669"/>
    <property type="project" value="InterPro"/>
</dbReference>
<evidence type="ECO:0000259" key="6">
    <source>
        <dbReference type="PROSITE" id="PS51059"/>
    </source>
</evidence>
<dbReference type="EMBL" id="JABCRI010000023">
    <property type="protein sequence ID" value="KAF8378284.1"/>
    <property type="molecule type" value="Genomic_DNA"/>
</dbReference>
<dbReference type="InterPro" id="IPR012317">
    <property type="entry name" value="Poly(ADP-ribose)pol_cat_dom"/>
</dbReference>
<dbReference type="InterPro" id="IPR022003">
    <property type="entry name" value="RST"/>
</dbReference>
<keyword evidence="3" id="KW-0346">Stress response</keyword>
<name>A0A834YC04_TETSI</name>
<organism evidence="8 9">
    <name type="scientific">Tetracentron sinense</name>
    <name type="common">Spur-leaf</name>
    <dbReference type="NCBI Taxonomy" id="13715"/>
    <lineage>
        <taxon>Eukaryota</taxon>
        <taxon>Viridiplantae</taxon>
        <taxon>Streptophyta</taxon>
        <taxon>Embryophyta</taxon>
        <taxon>Tracheophyta</taxon>
        <taxon>Spermatophyta</taxon>
        <taxon>Magnoliopsida</taxon>
        <taxon>Trochodendrales</taxon>
        <taxon>Trochodendraceae</taxon>
        <taxon>Tetracentron</taxon>
    </lineage>
</organism>
<feature type="domain" description="PARP catalytic" evidence="6">
    <location>
        <begin position="30"/>
        <end position="252"/>
    </location>
</feature>
<dbReference type="PANTHER" id="PTHR32263">
    <property type="entry name" value="INACTIVE POLY [ADP-RIBOSE] POLYMERASE SRO4-RELATED"/>
    <property type="match status" value="1"/>
</dbReference>
<dbReference type="OMA" id="DHRENKI"/>
<evidence type="ECO:0000259" key="7">
    <source>
        <dbReference type="PROSITE" id="PS51879"/>
    </source>
</evidence>
<dbReference type="Pfam" id="PF00644">
    <property type="entry name" value="PARP"/>
    <property type="match status" value="1"/>
</dbReference>
<dbReference type="Pfam" id="PF12174">
    <property type="entry name" value="RST"/>
    <property type="match status" value="1"/>
</dbReference>
<dbReference type="Gene3D" id="3.90.228.10">
    <property type="match status" value="1"/>
</dbReference>
<evidence type="ECO:0000256" key="3">
    <source>
        <dbReference type="ARBA" id="ARBA00023016"/>
    </source>
</evidence>
<evidence type="ECO:0000313" key="9">
    <source>
        <dbReference type="Proteomes" id="UP000655225"/>
    </source>
</evidence>
<evidence type="ECO:0008006" key="10">
    <source>
        <dbReference type="Google" id="ProtNLM"/>
    </source>
</evidence>
<evidence type="ECO:0000313" key="8">
    <source>
        <dbReference type="EMBL" id="KAF8378284.1"/>
    </source>
</evidence>
<dbReference type="PROSITE" id="PS51879">
    <property type="entry name" value="RST"/>
    <property type="match status" value="1"/>
</dbReference>
<dbReference type="InterPro" id="IPR044964">
    <property type="entry name" value="RCD1/SRO1-5"/>
</dbReference>
<evidence type="ECO:0000256" key="5">
    <source>
        <dbReference type="SAM" id="MobiDB-lite"/>
    </source>
</evidence>
<dbReference type="SUPFAM" id="SSF56399">
    <property type="entry name" value="ADP-ribosylation"/>
    <property type="match status" value="1"/>
</dbReference>
<protein>
    <recommendedName>
        <fullName evidence="10">Poly [ADP-ribose] polymerase</fullName>
    </recommendedName>
</protein>
<keyword evidence="9" id="KW-1185">Reference proteome</keyword>
<comment type="caution">
    <text evidence="8">The sequence shown here is derived from an EMBL/GenBank/DDBJ whole genome shotgun (WGS) entry which is preliminary data.</text>
</comment>
<feature type="region of interest" description="Disordered" evidence="5">
    <location>
        <begin position="1"/>
        <end position="46"/>
    </location>
</feature>
<dbReference type="GO" id="GO:0005634">
    <property type="term" value="C:nucleus"/>
    <property type="evidence" value="ECO:0007669"/>
    <property type="project" value="UniProtKB-SubCell"/>
</dbReference>
<evidence type="ECO:0000256" key="4">
    <source>
        <dbReference type="ARBA" id="ARBA00023242"/>
    </source>
</evidence>
<reference evidence="8 9" key="1">
    <citation type="submission" date="2020-04" db="EMBL/GenBank/DDBJ databases">
        <title>Plant Genome Project.</title>
        <authorList>
            <person name="Zhang R.-G."/>
        </authorList>
    </citation>
    <scope>NUCLEOTIDE SEQUENCE [LARGE SCALE GENOMIC DNA]</scope>
    <source>
        <strain evidence="8">YNK0</strain>
        <tissue evidence="8">Leaf</tissue>
    </source>
</reference>
<evidence type="ECO:0000256" key="2">
    <source>
        <dbReference type="ARBA" id="ARBA00022473"/>
    </source>
</evidence>